<keyword evidence="8" id="KW-1133">Transmembrane helix</keyword>
<dbReference type="Proteomes" id="UP001590951">
    <property type="component" value="Unassembled WGS sequence"/>
</dbReference>
<comment type="similarity">
    <text evidence="3 11">Belongs to the ALG14 family.</text>
</comment>
<evidence type="ECO:0000256" key="6">
    <source>
        <dbReference type="ARBA" id="ARBA00022692"/>
    </source>
</evidence>
<comment type="subcellular location">
    <subcellularLocation>
        <location evidence="1 11">Endoplasmic reticulum membrane</location>
        <topology evidence="1 11">Single-pass membrane protein</topology>
    </subcellularLocation>
    <subcellularLocation>
        <location evidence="2">Nucleus membrane</location>
        <topology evidence="2">Single-pass membrane protein</topology>
    </subcellularLocation>
</comment>
<protein>
    <recommendedName>
        <fullName evidence="5 11">UDP-N-acetylglucosamine transferase subunit ALG14</fullName>
    </recommendedName>
    <alternativeName>
        <fullName evidence="10 11">Asparagine-linked glycosylation protein 14</fullName>
    </alternativeName>
</protein>
<keyword evidence="14" id="KW-1185">Reference proteome</keyword>
<comment type="subunit">
    <text evidence="4 11">Heterodimer with ALG13 to form a functional enzyme.</text>
</comment>
<evidence type="ECO:0000256" key="12">
    <source>
        <dbReference type="SAM" id="MobiDB-lite"/>
    </source>
</evidence>
<dbReference type="PANTHER" id="PTHR12154">
    <property type="entry name" value="GLYCOSYL TRANSFERASE-RELATED"/>
    <property type="match status" value="1"/>
</dbReference>
<evidence type="ECO:0000256" key="8">
    <source>
        <dbReference type="ARBA" id="ARBA00022989"/>
    </source>
</evidence>
<evidence type="ECO:0000256" key="9">
    <source>
        <dbReference type="ARBA" id="ARBA00023136"/>
    </source>
</evidence>
<keyword evidence="6" id="KW-0812">Transmembrane</keyword>
<evidence type="ECO:0000256" key="4">
    <source>
        <dbReference type="ARBA" id="ARBA00011335"/>
    </source>
</evidence>
<dbReference type="PANTHER" id="PTHR12154:SF4">
    <property type="entry name" value="UDP-N-ACETYLGLUCOSAMINE TRANSFERASE SUBUNIT ALG14 HOMOLOG"/>
    <property type="match status" value="1"/>
</dbReference>
<dbReference type="Pfam" id="PF08660">
    <property type="entry name" value="Alg14"/>
    <property type="match status" value="1"/>
</dbReference>
<evidence type="ECO:0000256" key="5">
    <source>
        <dbReference type="ARBA" id="ARBA00017467"/>
    </source>
</evidence>
<feature type="compositionally biased region" description="Pro residues" evidence="12">
    <location>
        <begin position="46"/>
        <end position="62"/>
    </location>
</feature>
<reference evidence="13 14" key="1">
    <citation type="submission" date="2024-09" db="EMBL/GenBank/DDBJ databases">
        <title>Rethinking Asexuality: The Enigmatic Case of Functional Sexual Genes in Lepraria (Stereocaulaceae).</title>
        <authorList>
            <person name="Doellman M."/>
            <person name="Sun Y."/>
            <person name="Barcenas-Pena A."/>
            <person name="Lumbsch H.T."/>
            <person name="Grewe F."/>
        </authorList>
    </citation>
    <scope>NUCLEOTIDE SEQUENCE [LARGE SCALE GENOMIC DNA]</scope>
    <source>
        <strain evidence="13 14">Grewe 0041</strain>
    </source>
</reference>
<gene>
    <name evidence="11" type="primary">ALG14</name>
    <name evidence="13" type="ORF">ABVK25_010661</name>
</gene>
<comment type="caution">
    <text evidence="13">The sequence shown here is derived from an EMBL/GenBank/DDBJ whole genome shotgun (WGS) entry which is preliminary data.</text>
</comment>
<accession>A0ABR4AUW1</accession>
<evidence type="ECO:0000256" key="3">
    <source>
        <dbReference type="ARBA" id="ARBA00009731"/>
    </source>
</evidence>
<dbReference type="InterPro" id="IPR013969">
    <property type="entry name" value="Oligosacch_biosynth_Alg14"/>
</dbReference>
<evidence type="ECO:0000256" key="2">
    <source>
        <dbReference type="ARBA" id="ARBA00004590"/>
    </source>
</evidence>
<feature type="region of interest" description="Disordered" evidence="12">
    <location>
        <begin position="1"/>
        <end position="68"/>
    </location>
</feature>
<comment type="function">
    <text evidence="11">Involved in protein N-glycosylation. Essential for the second step of the dolichol-linked oligosaccharide pathway. Anchors the catalytic subunit ALG13 to the ER.</text>
</comment>
<evidence type="ECO:0000256" key="11">
    <source>
        <dbReference type="RuleBase" id="RU362127"/>
    </source>
</evidence>
<dbReference type="Gene3D" id="3.40.50.2000">
    <property type="entry name" value="Glycogen Phosphorylase B"/>
    <property type="match status" value="1"/>
</dbReference>
<dbReference type="EMBL" id="JBHFEH010000072">
    <property type="protein sequence ID" value="KAL2049065.1"/>
    <property type="molecule type" value="Genomic_DNA"/>
</dbReference>
<feature type="compositionally biased region" description="Low complexity" evidence="12">
    <location>
        <begin position="35"/>
        <end position="45"/>
    </location>
</feature>
<proteinExistence type="inferred from homology"/>
<keyword evidence="7 11" id="KW-0256">Endoplasmic reticulum</keyword>
<keyword evidence="9" id="KW-0472">Membrane</keyword>
<organism evidence="13 14">
    <name type="scientific">Lepraria finkii</name>
    <dbReference type="NCBI Taxonomy" id="1340010"/>
    <lineage>
        <taxon>Eukaryota</taxon>
        <taxon>Fungi</taxon>
        <taxon>Dikarya</taxon>
        <taxon>Ascomycota</taxon>
        <taxon>Pezizomycotina</taxon>
        <taxon>Lecanoromycetes</taxon>
        <taxon>OSLEUM clade</taxon>
        <taxon>Lecanoromycetidae</taxon>
        <taxon>Lecanorales</taxon>
        <taxon>Lecanorineae</taxon>
        <taxon>Stereocaulaceae</taxon>
        <taxon>Lepraria</taxon>
    </lineage>
</organism>
<evidence type="ECO:0000256" key="1">
    <source>
        <dbReference type="ARBA" id="ARBA00004389"/>
    </source>
</evidence>
<evidence type="ECO:0000313" key="14">
    <source>
        <dbReference type="Proteomes" id="UP001590951"/>
    </source>
</evidence>
<evidence type="ECO:0000313" key="13">
    <source>
        <dbReference type="EMBL" id="KAL2049065.1"/>
    </source>
</evidence>
<evidence type="ECO:0000256" key="10">
    <source>
        <dbReference type="ARBA" id="ARBA00032062"/>
    </source>
</evidence>
<sequence length="293" mass="32216">MPPSHPPPQSQHVNHIHPHRAEPHLAGRKGRPPLRLRLPPHNLNPRLPPPLPHPPRHPPYASPPRKRGKATHLLIVLGSGGHTAEMLSLLADIDPKSYTHRSYVVSSGDDFSSGKAEEFEDDLAAKATGRGKRFVDDPRKRETGLSRGCIRGYIRRQGYSIHTVPRARRIHQSLLTTPLSSYYCLGACLSLLLSHHEGLPDLILTNGPATALIMILASTMLRYSSFLPSFSRFGAAGKMRVVYVESWARVKKGQVGVGGLLWGVGFVIGCWGRGRVWRREGGGSTGVCWFGSI</sequence>
<name>A0ABR4AUW1_9LECA</name>
<evidence type="ECO:0000256" key="7">
    <source>
        <dbReference type="ARBA" id="ARBA00022824"/>
    </source>
</evidence>